<evidence type="ECO:0000256" key="2">
    <source>
        <dbReference type="ARBA" id="ARBA00023277"/>
    </source>
</evidence>
<dbReference type="GO" id="GO:0019262">
    <property type="term" value="P:N-acetylneuraminate catabolic process"/>
    <property type="evidence" value="ECO:0007669"/>
    <property type="project" value="TreeGrafter"/>
</dbReference>
<dbReference type="GO" id="GO:0005975">
    <property type="term" value="P:carbohydrate metabolic process"/>
    <property type="evidence" value="ECO:0007669"/>
    <property type="project" value="InterPro"/>
</dbReference>
<organism evidence="5 6">
    <name type="scientific">Paraliobacillus quinghaiensis</name>
    <dbReference type="NCBI Taxonomy" id="470815"/>
    <lineage>
        <taxon>Bacteria</taxon>
        <taxon>Bacillati</taxon>
        <taxon>Bacillota</taxon>
        <taxon>Bacilli</taxon>
        <taxon>Bacillales</taxon>
        <taxon>Bacillaceae</taxon>
        <taxon>Paraliobacillus</taxon>
    </lineage>
</organism>
<evidence type="ECO:0000256" key="1">
    <source>
        <dbReference type="ARBA" id="ARBA00022801"/>
    </source>
</evidence>
<dbReference type="InterPro" id="IPR004547">
    <property type="entry name" value="Glucosamine6P_isomerase"/>
</dbReference>
<evidence type="ECO:0000313" key="5">
    <source>
        <dbReference type="EMBL" id="GGM30523.1"/>
    </source>
</evidence>
<name>A0A917WTF2_9BACI</name>
<dbReference type="EC" id="3.5.99.6" evidence="3"/>
<evidence type="ECO:0000313" key="6">
    <source>
        <dbReference type="Proteomes" id="UP000618460"/>
    </source>
</evidence>
<protein>
    <recommendedName>
        <fullName evidence="3">Glucosamine-6-phosphate deaminase</fullName>
        <ecNumber evidence="3">3.5.99.6</ecNumber>
    </recommendedName>
</protein>
<keyword evidence="1" id="KW-0378">Hydrolase</keyword>
<dbReference type="PROSITE" id="PS01161">
    <property type="entry name" value="GLC_GALNAC_ISOMERASE"/>
    <property type="match status" value="1"/>
</dbReference>
<sequence>MRLITATNYTDMSKLAAEIILKRIKETNKVTLGLATGSTPIETYKYMIEDYQQNKTDYHHVTTFNLDEYVGIGPTDPNSYYYFMQTKLFNAIHIPEQQTHIPNGLAKDLRQECIAYEEKIKNHGGIDLQVLGLGSNGHIGFNEPGTKFDTRTHVEQLTETTRRANARFFNTLEEVPTHAITMGIDTILQSDEILLLVSGEEKSAALTQLLESKKK</sequence>
<dbReference type="InterPro" id="IPR037171">
    <property type="entry name" value="NagB/RpiA_transferase-like"/>
</dbReference>
<gene>
    <name evidence="5" type="primary">nagB</name>
    <name evidence="5" type="ORF">GCM10011351_15840</name>
</gene>
<dbReference type="GO" id="GO:0005737">
    <property type="term" value="C:cytoplasm"/>
    <property type="evidence" value="ECO:0007669"/>
    <property type="project" value="TreeGrafter"/>
</dbReference>
<dbReference type="InterPro" id="IPR018321">
    <property type="entry name" value="Glucosamine6P_isomerase_CS"/>
</dbReference>
<keyword evidence="6" id="KW-1185">Reference proteome</keyword>
<evidence type="ECO:0000256" key="3">
    <source>
        <dbReference type="NCBIfam" id="TIGR00502"/>
    </source>
</evidence>
<dbReference type="GO" id="GO:0042802">
    <property type="term" value="F:identical protein binding"/>
    <property type="evidence" value="ECO:0007669"/>
    <property type="project" value="TreeGrafter"/>
</dbReference>
<accession>A0A917WTF2</accession>
<dbReference type="InterPro" id="IPR006148">
    <property type="entry name" value="Glc/Gal-6P_isomerase"/>
</dbReference>
<keyword evidence="2" id="KW-0119">Carbohydrate metabolism</keyword>
<dbReference type="Proteomes" id="UP000618460">
    <property type="component" value="Unassembled WGS sequence"/>
</dbReference>
<dbReference type="Pfam" id="PF01182">
    <property type="entry name" value="Glucosamine_iso"/>
    <property type="match status" value="1"/>
</dbReference>
<evidence type="ECO:0000259" key="4">
    <source>
        <dbReference type="Pfam" id="PF01182"/>
    </source>
</evidence>
<feature type="domain" description="Glucosamine/galactosamine-6-phosphate isomerase" evidence="4">
    <location>
        <begin position="12"/>
        <end position="212"/>
    </location>
</feature>
<dbReference type="PANTHER" id="PTHR11280">
    <property type="entry name" value="GLUCOSAMINE-6-PHOSPHATE ISOMERASE"/>
    <property type="match status" value="1"/>
</dbReference>
<dbReference type="SUPFAM" id="SSF100950">
    <property type="entry name" value="NagB/RpiA/CoA transferase-like"/>
    <property type="match status" value="1"/>
</dbReference>
<dbReference type="GO" id="GO:0006046">
    <property type="term" value="P:N-acetylglucosamine catabolic process"/>
    <property type="evidence" value="ECO:0007669"/>
    <property type="project" value="UniProtKB-UniRule"/>
</dbReference>
<comment type="caution">
    <text evidence="5">The sequence shown here is derived from an EMBL/GenBank/DDBJ whole genome shotgun (WGS) entry which is preliminary data.</text>
</comment>
<reference evidence="5" key="2">
    <citation type="submission" date="2020-09" db="EMBL/GenBank/DDBJ databases">
        <authorList>
            <person name="Sun Q."/>
            <person name="Zhou Y."/>
        </authorList>
    </citation>
    <scope>NUCLEOTIDE SEQUENCE</scope>
    <source>
        <strain evidence="5">CGMCC 1.6333</strain>
    </source>
</reference>
<dbReference type="Gene3D" id="3.40.50.1360">
    <property type="match status" value="1"/>
</dbReference>
<dbReference type="GO" id="GO:0004342">
    <property type="term" value="F:glucosamine-6-phosphate deaminase activity"/>
    <property type="evidence" value="ECO:0007669"/>
    <property type="project" value="UniProtKB-UniRule"/>
</dbReference>
<proteinExistence type="predicted"/>
<dbReference type="AlphaFoldDB" id="A0A917WTF2"/>
<dbReference type="PANTHER" id="PTHR11280:SF5">
    <property type="entry name" value="GLUCOSAMINE-6-PHOSPHATE ISOMERASE"/>
    <property type="match status" value="1"/>
</dbReference>
<dbReference type="NCBIfam" id="TIGR00502">
    <property type="entry name" value="nagB"/>
    <property type="match status" value="1"/>
</dbReference>
<dbReference type="EMBL" id="BMLG01000006">
    <property type="protein sequence ID" value="GGM30523.1"/>
    <property type="molecule type" value="Genomic_DNA"/>
</dbReference>
<dbReference type="CDD" id="cd01399">
    <property type="entry name" value="GlcN6P_deaminase"/>
    <property type="match status" value="1"/>
</dbReference>
<reference evidence="5" key="1">
    <citation type="journal article" date="2014" name="Int. J. Syst. Evol. Microbiol.">
        <title>Complete genome sequence of Corynebacterium casei LMG S-19264T (=DSM 44701T), isolated from a smear-ripened cheese.</title>
        <authorList>
            <consortium name="US DOE Joint Genome Institute (JGI-PGF)"/>
            <person name="Walter F."/>
            <person name="Albersmeier A."/>
            <person name="Kalinowski J."/>
            <person name="Ruckert C."/>
        </authorList>
    </citation>
    <scope>NUCLEOTIDE SEQUENCE</scope>
    <source>
        <strain evidence="5">CGMCC 1.6333</strain>
    </source>
</reference>
<dbReference type="GO" id="GO:0006043">
    <property type="term" value="P:glucosamine catabolic process"/>
    <property type="evidence" value="ECO:0007669"/>
    <property type="project" value="TreeGrafter"/>
</dbReference>